<name>A0A0A9A8U6_ARUDO</name>
<organism evidence="1">
    <name type="scientific">Arundo donax</name>
    <name type="common">Giant reed</name>
    <name type="synonym">Donax arundinaceus</name>
    <dbReference type="NCBI Taxonomy" id="35708"/>
    <lineage>
        <taxon>Eukaryota</taxon>
        <taxon>Viridiplantae</taxon>
        <taxon>Streptophyta</taxon>
        <taxon>Embryophyta</taxon>
        <taxon>Tracheophyta</taxon>
        <taxon>Spermatophyta</taxon>
        <taxon>Magnoliopsida</taxon>
        <taxon>Liliopsida</taxon>
        <taxon>Poales</taxon>
        <taxon>Poaceae</taxon>
        <taxon>PACMAD clade</taxon>
        <taxon>Arundinoideae</taxon>
        <taxon>Arundineae</taxon>
        <taxon>Arundo</taxon>
    </lineage>
</organism>
<proteinExistence type="predicted"/>
<accession>A0A0A9A8U6</accession>
<reference evidence="1" key="1">
    <citation type="submission" date="2014-09" db="EMBL/GenBank/DDBJ databases">
        <authorList>
            <person name="Magalhaes I.L.F."/>
            <person name="Oliveira U."/>
            <person name="Santos F.R."/>
            <person name="Vidigal T.H.D.A."/>
            <person name="Brescovit A.D."/>
            <person name="Santos A.J."/>
        </authorList>
    </citation>
    <scope>NUCLEOTIDE SEQUENCE</scope>
    <source>
        <tissue evidence="1">Shoot tissue taken approximately 20 cm above the soil surface</tissue>
    </source>
</reference>
<reference evidence="1" key="2">
    <citation type="journal article" date="2015" name="Data Brief">
        <title>Shoot transcriptome of the giant reed, Arundo donax.</title>
        <authorList>
            <person name="Barrero R.A."/>
            <person name="Guerrero F.D."/>
            <person name="Moolhuijzen P."/>
            <person name="Goolsby J.A."/>
            <person name="Tidwell J."/>
            <person name="Bellgard S.E."/>
            <person name="Bellgard M.I."/>
        </authorList>
    </citation>
    <scope>NUCLEOTIDE SEQUENCE</scope>
    <source>
        <tissue evidence="1">Shoot tissue taken approximately 20 cm above the soil surface</tissue>
    </source>
</reference>
<dbReference type="EMBL" id="GBRH01250394">
    <property type="protein sequence ID" value="JAD47501.1"/>
    <property type="molecule type" value="Transcribed_RNA"/>
</dbReference>
<sequence>MNLLYPKIKITQYLAAYSCSI</sequence>
<protein>
    <submittedName>
        <fullName evidence="1">Uncharacterized protein</fullName>
    </submittedName>
</protein>
<dbReference type="AlphaFoldDB" id="A0A0A9A8U6"/>
<evidence type="ECO:0000313" key="1">
    <source>
        <dbReference type="EMBL" id="JAD47501.1"/>
    </source>
</evidence>